<dbReference type="EMBL" id="JAQJZL010000004">
    <property type="protein sequence ID" value="KAJ6045232.1"/>
    <property type="molecule type" value="Genomic_DNA"/>
</dbReference>
<protein>
    <submittedName>
        <fullName evidence="1">Uncharacterized protein</fullName>
    </submittedName>
</protein>
<dbReference type="AlphaFoldDB" id="A0AAD6IG11"/>
<organism evidence="1 2">
    <name type="scientific">Penicillium canescens</name>
    <dbReference type="NCBI Taxonomy" id="5083"/>
    <lineage>
        <taxon>Eukaryota</taxon>
        <taxon>Fungi</taxon>
        <taxon>Dikarya</taxon>
        <taxon>Ascomycota</taxon>
        <taxon>Pezizomycotina</taxon>
        <taxon>Eurotiomycetes</taxon>
        <taxon>Eurotiomycetidae</taxon>
        <taxon>Eurotiales</taxon>
        <taxon>Aspergillaceae</taxon>
        <taxon>Penicillium</taxon>
    </lineage>
</organism>
<comment type="caution">
    <text evidence="1">The sequence shown here is derived from an EMBL/GenBank/DDBJ whole genome shotgun (WGS) entry which is preliminary data.</text>
</comment>
<proteinExistence type="predicted"/>
<evidence type="ECO:0000313" key="2">
    <source>
        <dbReference type="Proteomes" id="UP001219568"/>
    </source>
</evidence>
<reference evidence="1" key="1">
    <citation type="journal article" date="2023" name="IMA Fungus">
        <title>Comparative genomic study of the Penicillium genus elucidates a diverse pangenome and 15 lateral gene transfer events.</title>
        <authorList>
            <person name="Petersen C."/>
            <person name="Sorensen T."/>
            <person name="Nielsen M.R."/>
            <person name="Sondergaard T.E."/>
            <person name="Sorensen J.L."/>
            <person name="Fitzpatrick D.A."/>
            <person name="Frisvad J.C."/>
            <person name="Nielsen K.L."/>
        </authorList>
    </citation>
    <scope>NUCLEOTIDE SEQUENCE</scope>
    <source>
        <strain evidence="1">IBT 15450</strain>
    </source>
</reference>
<accession>A0AAD6IG11</accession>
<reference evidence="1" key="2">
    <citation type="submission" date="2023-01" db="EMBL/GenBank/DDBJ databases">
        <authorList>
            <person name="Petersen C."/>
        </authorList>
    </citation>
    <scope>NUCLEOTIDE SEQUENCE</scope>
    <source>
        <strain evidence="1">IBT 15450</strain>
    </source>
</reference>
<evidence type="ECO:0000313" key="1">
    <source>
        <dbReference type="EMBL" id="KAJ6045232.1"/>
    </source>
</evidence>
<sequence>METSRTFSVSFRAASTMTTPLVIPALLASFPLPSGKAVSMPRTWVADERASGLRCTSHASYPCQEGLQLPEICFQPSASLPNTNGSVRLSLEQFQCLDDNAFAWDRLDNNFIWEDLPTGFGLPTDVNRFCLFTLLCWSDDHAEGSGVSRSAKSWLTREKRSKVFQQW</sequence>
<dbReference type="Proteomes" id="UP001219568">
    <property type="component" value="Unassembled WGS sequence"/>
</dbReference>
<gene>
    <name evidence="1" type="ORF">N7460_006587</name>
</gene>
<keyword evidence="2" id="KW-1185">Reference proteome</keyword>
<name>A0AAD6IG11_PENCN</name>